<dbReference type="Proteomes" id="UP000534286">
    <property type="component" value="Unassembled WGS sequence"/>
</dbReference>
<comment type="similarity">
    <text evidence="9">Belongs to the CDP-alcohol phosphatidyltransferase class-I family.</text>
</comment>
<reference evidence="11 12" key="1">
    <citation type="submission" date="2020-08" db="EMBL/GenBank/DDBJ databases">
        <title>Sequencing the genomes of 1000 actinobacteria strains.</title>
        <authorList>
            <person name="Klenk H.-P."/>
        </authorList>
    </citation>
    <scope>NUCLEOTIDE SEQUENCE [LARGE SCALE GENOMIC DNA]</scope>
    <source>
        <strain evidence="11 12">DSM 43023</strain>
    </source>
</reference>
<feature type="transmembrane region" description="Helical" evidence="10">
    <location>
        <begin position="514"/>
        <end position="533"/>
    </location>
</feature>
<dbReference type="GO" id="GO:0008654">
    <property type="term" value="P:phospholipid biosynthetic process"/>
    <property type="evidence" value="ECO:0007669"/>
    <property type="project" value="InterPro"/>
</dbReference>
<evidence type="ECO:0000256" key="7">
    <source>
        <dbReference type="ARBA" id="ARBA00022679"/>
    </source>
</evidence>
<dbReference type="EC" id="2.7.8.34" evidence="5"/>
<evidence type="ECO:0000256" key="9">
    <source>
        <dbReference type="RuleBase" id="RU003750"/>
    </source>
</evidence>
<evidence type="ECO:0000256" key="6">
    <source>
        <dbReference type="ARBA" id="ARBA00018322"/>
    </source>
</evidence>
<keyword evidence="10" id="KW-0812">Transmembrane</keyword>
<proteinExistence type="inferred from homology"/>
<dbReference type="GO" id="GO:0016780">
    <property type="term" value="F:phosphotransferase activity, for other substituted phosphate groups"/>
    <property type="evidence" value="ECO:0007669"/>
    <property type="project" value="InterPro"/>
</dbReference>
<keyword evidence="12" id="KW-1185">Reference proteome</keyword>
<evidence type="ECO:0000256" key="1">
    <source>
        <dbReference type="ARBA" id="ARBA00000729"/>
    </source>
</evidence>
<comment type="caution">
    <text evidence="11">The sequence shown here is derived from an EMBL/GenBank/DDBJ whole genome shotgun (WGS) entry which is preliminary data.</text>
</comment>
<dbReference type="AlphaFoldDB" id="A0A7W7RX29"/>
<evidence type="ECO:0000256" key="4">
    <source>
        <dbReference type="ARBA" id="ARBA00012504"/>
    </source>
</evidence>
<accession>A0A7W7RX29</accession>
<dbReference type="Pfam" id="PF01066">
    <property type="entry name" value="CDP-OH_P_transf"/>
    <property type="match status" value="1"/>
</dbReference>
<dbReference type="InterPro" id="IPR048254">
    <property type="entry name" value="CDP_ALCOHOL_P_TRANSF_CS"/>
</dbReference>
<comment type="catalytic activity">
    <reaction evidence="1">
        <text>1D-myo-inositol 3-phosphate + CTP + H(+) = CDP-1L-myo-inositol + diphosphate</text>
        <dbReference type="Rhea" id="RHEA:30647"/>
        <dbReference type="ChEBI" id="CHEBI:15378"/>
        <dbReference type="ChEBI" id="CHEBI:33019"/>
        <dbReference type="ChEBI" id="CHEBI:37563"/>
        <dbReference type="ChEBI" id="CHEBI:58401"/>
        <dbReference type="ChEBI" id="CHEBI:62573"/>
        <dbReference type="EC" id="2.7.7.74"/>
    </reaction>
</comment>
<evidence type="ECO:0000256" key="8">
    <source>
        <dbReference type="ARBA" id="ARBA00049235"/>
    </source>
</evidence>
<evidence type="ECO:0000256" key="3">
    <source>
        <dbReference type="ARBA" id="ARBA00007897"/>
    </source>
</evidence>
<name>A0A7W7RX29_9ACTN</name>
<dbReference type="EC" id="2.7.7.74" evidence="4"/>
<dbReference type="InterPro" id="IPR000462">
    <property type="entry name" value="CDP-OH_P_trans"/>
</dbReference>
<organism evidence="11 12">
    <name type="scientific">Streptosporangium album</name>
    <dbReference type="NCBI Taxonomy" id="47479"/>
    <lineage>
        <taxon>Bacteria</taxon>
        <taxon>Bacillati</taxon>
        <taxon>Actinomycetota</taxon>
        <taxon>Actinomycetes</taxon>
        <taxon>Streptosporangiales</taxon>
        <taxon>Streptosporangiaceae</taxon>
        <taxon>Streptosporangium</taxon>
    </lineage>
</organism>
<dbReference type="Gene3D" id="1.20.120.1760">
    <property type="match status" value="1"/>
</dbReference>
<keyword evidence="7 9" id="KW-0808">Transferase</keyword>
<dbReference type="InterPro" id="IPR043130">
    <property type="entry name" value="CDP-OH_PTrfase_TM_dom"/>
</dbReference>
<evidence type="ECO:0000313" key="12">
    <source>
        <dbReference type="Proteomes" id="UP000534286"/>
    </source>
</evidence>
<dbReference type="PROSITE" id="PS00379">
    <property type="entry name" value="CDP_ALCOHOL_P_TRANSF"/>
    <property type="match status" value="1"/>
</dbReference>
<keyword evidence="10" id="KW-1133">Transmembrane helix</keyword>
<keyword evidence="10" id="KW-0472">Membrane</keyword>
<comment type="similarity">
    <text evidence="2">In the C-terminal section; belongs to the CDP-alcohol phosphatidyltransferase class-I family.</text>
</comment>
<comment type="similarity">
    <text evidence="3">In the N-terminal section; belongs to the MobA family.</text>
</comment>
<sequence>MPDSHVPAPSGDTRTAAVVLATTDAASSHCADGTLLDRLTGQLARLPVGDVHVVGRSSDIIRAPGGTYLIGAEGSRGLTDDLRRIAEVARTATGPVAVVAGDLVAHTEALAMLLAHPAHDTSAMVTTDGEGPGPLRPPVRIEGGRVAAAGSTFHGIADANGTFRGVLQVGVADLPLLAETADTLAEPAGTGRFGLLGGAEVGELLLVGLVRSGIPVRACAIGRLCCDRVAGQADADSAMSRLVAVDEERARLDATVKPNDGFFTTYFVSSWSTHLVKLAADLHLTPNAVTGISVGLAALAAVSFTTGTREAQVAGAVLLYLSFVLDCVDGQLARYTRAFSPSGAWLDATFDRVKEYAVYVGLALGYTAGLDDSHGGPHGIWVLAVAAMILQMLRHTIDFSYAGSRADAAQKAVRAGTAASLTVPAEASTWPEPLQPPPDRQVEVTDGIAAAERYLGKEREAGAGSVGNTVVRLSRRLERVSLTRWLKKIIVLPIGERMALIAVTAALFNARVTFVALLTWGGVAALYTVAGRIGRSFSR</sequence>
<gene>
    <name evidence="11" type="ORF">FHR32_004151</name>
</gene>
<dbReference type="RefSeq" id="WP_184755758.1">
    <property type="nucleotide sequence ID" value="NZ_BAABEK010000006.1"/>
</dbReference>
<evidence type="ECO:0000256" key="2">
    <source>
        <dbReference type="ARBA" id="ARBA00006982"/>
    </source>
</evidence>
<dbReference type="EMBL" id="JACHJU010000001">
    <property type="protein sequence ID" value="MBB4939846.1"/>
    <property type="molecule type" value="Genomic_DNA"/>
</dbReference>
<protein>
    <recommendedName>
        <fullName evidence="6">Bifunctional IPC transferase and DIPP synthase</fullName>
        <ecNumber evidence="4">2.7.7.74</ecNumber>
        <ecNumber evidence="5">2.7.8.34</ecNumber>
    </recommendedName>
</protein>
<dbReference type="GO" id="GO:0016020">
    <property type="term" value="C:membrane"/>
    <property type="evidence" value="ECO:0007669"/>
    <property type="project" value="InterPro"/>
</dbReference>
<dbReference type="InterPro" id="IPR029044">
    <property type="entry name" value="Nucleotide-diphossugar_trans"/>
</dbReference>
<evidence type="ECO:0000313" key="11">
    <source>
        <dbReference type="EMBL" id="MBB4939846.1"/>
    </source>
</evidence>
<evidence type="ECO:0000256" key="5">
    <source>
        <dbReference type="ARBA" id="ARBA00013268"/>
    </source>
</evidence>
<comment type="catalytic activity">
    <reaction evidence="8">
        <text>CDP-1L-myo-inositol + 1D-myo-inositol 3-phosphate = bis(1L-myo-inositol) 3,1'-phosphate 1-phosphate + CMP + H(+)</text>
        <dbReference type="Rhea" id="RHEA:31327"/>
        <dbReference type="ChEBI" id="CHEBI:15378"/>
        <dbReference type="ChEBI" id="CHEBI:58401"/>
        <dbReference type="ChEBI" id="CHEBI:60377"/>
        <dbReference type="ChEBI" id="CHEBI:62573"/>
        <dbReference type="ChEBI" id="CHEBI:62576"/>
        <dbReference type="EC" id="2.7.8.34"/>
    </reaction>
</comment>
<dbReference type="SUPFAM" id="SSF53448">
    <property type="entry name" value="Nucleotide-diphospho-sugar transferases"/>
    <property type="match status" value="1"/>
</dbReference>
<evidence type="ECO:0000256" key="10">
    <source>
        <dbReference type="SAM" id="Phobius"/>
    </source>
</evidence>